<keyword evidence="4" id="KW-0812">Transmembrane</keyword>
<dbReference type="InParanoid" id="A0A177BXM9"/>
<evidence type="ECO:0000256" key="2">
    <source>
        <dbReference type="ARBA" id="ARBA00022827"/>
    </source>
</evidence>
<dbReference type="RefSeq" id="XP_018029522.1">
    <property type="nucleotide sequence ID" value="XM_018176993.1"/>
</dbReference>
<organism evidence="5 6">
    <name type="scientific">Paraphaeosphaeria sporulosa</name>
    <dbReference type="NCBI Taxonomy" id="1460663"/>
    <lineage>
        <taxon>Eukaryota</taxon>
        <taxon>Fungi</taxon>
        <taxon>Dikarya</taxon>
        <taxon>Ascomycota</taxon>
        <taxon>Pezizomycotina</taxon>
        <taxon>Dothideomycetes</taxon>
        <taxon>Pleosporomycetidae</taxon>
        <taxon>Pleosporales</taxon>
        <taxon>Massarineae</taxon>
        <taxon>Didymosphaeriaceae</taxon>
        <taxon>Paraphaeosphaeria</taxon>
    </lineage>
</organism>
<name>A0A177BXM9_9PLEO</name>
<gene>
    <name evidence="5" type="ORF">CC84DRAFT_1156966</name>
</gene>
<proteinExistence type="predicted"/>
<evidence type="ECO:0000313" key="5">
    <source>
        <dbReference type="EMBL" id="OAF99156.1"/>
    </source>
</evidence>
<keyword evidence="5" id="KW-0503">Monooxygenase</keyword>
<evidence type="ECO:0000313" key="6">
    <source>
        <dbReference type="Proteomes" id="UP000077069"/>
    </source>
</evidence>
<keyword evidence="4" id="KW-1133">Transmembrane helix</keyword>
<dbReference type="OrthoDB" id="2915840at2759"/>
<dbReference type="InterPro" id="IPR036188">
    <property type="entry name" value="FAD/NAD-bd_sf"/>
</dbReference>
<reference evidence="5 6" key="1">
    <citation type="submission" date="2016-05" db="EMBL/GenBank/DDBJ databases">
        <title>Comparative analysis of secretome profiles of manganese(II)-oxidizing ascomycete fungi.</title>
        <authorList>
            <consortium name="DOE Joint Genome Institute"/>
            <person name="Zeiner C.A."/>
            <person name="Purvine S.O."/>
            <person name="Zink E.M."/>
            <person name="Wu S."/>
            <person name="Pasa-Tolic L."/>
            <person name="Chaput D.L."/>
            <person name="Haridas S."/>
            <person name="Grigoriev I.V."/>
            <person name="Santelli C.M."/>
            <person name="Hansel C.M."/>
        </authorList>
    </citation>
    <scope>NUCLEOTIDE SEQUENCE [LARGE SCALE GENOMIC DNA]</scope>
    <source>
        <strain evidence="5 6">AP3s5-JAC2a</strain>
    </source>
</reference>
<evidence type="ECO:0000256" key="3">
    <source>
        <dbReference type="ARBA" id="ARBA00023002"/>
    </source>
</evidence>
<dbReference type="Gene3D" id="3.50.50.60">
    <property type="entry name" value="FAD/NAD(P)-binding domain"/>
    <property type="match status" value="2"/>
</dbReference>
<keyword evidence="1" id="KW-0285">Flavoprotein</keyword>
<dbReference type="GO" id="GO:0004497">
    <property type="term" value="F:monooxygenase activity"/>
    <property type="evidence" value="ECO:0007669"/>
    <property type="project" value="UniProtKB-KW"/>
</dbReference>
<dbReference type="InterPro" id="IPR050346">
    <property type="entry name" value="FMO-like"/>
</dbReference>
<evidence type="ECO:0000256" key="1">
    <source>
        <dbReference type="ARBA" id="ARBA00022630"/>
    </source>
</evidence>
<dbReference type="Proteomes" id="UP000077069">
    <property type="component" value="Unassembled WGS sequence"/>
</dbReference>
<dbReference type="EMBL" id="KV441562">
    <property type="protein sequence ID" value="OAF99156.1"/>
    <property type="molecule type" value="Genomic_DNA"/>
</dbReference>
<dbReference type="GeneID" id="28760479"/>
<keyword evidence="3" id="KW-0560">Oxidoreductase</keyword>
<dbReference type="PANTHER" id="PTHR23023">
    <property type="entry name" value="DIMETHYLANILINE MONOOXYGENASE"/>
    <property type="match status" value="1"/>
</dbReference>
<evidence type="ECO:0000256" key="4">
    <source>
        <dbReference type="SAM" id="Phobius"/>
    </source>
</evidence>
<sequence length="604" mass="67233">MEHFDVVIVGAGWYGLIAAQTYLRLAPNTKLVILDNAASIGGVWSKEKIYPDLFAQVGHGLFEFSSYPMKKEGLSPDRYISGRTINNYLLSFAKDHDLERRTRLNTQVSKVERIYNDKWLLSLSDKNPVIADKIIYASGVSSDPYVPDLPKASFNKPIIHSSQLGSSLEDLRGPKTNRALVVGAAKSSYDAVFLLLKAGKQVDWVIREDGKGSGPLAIMPPRLMWVLNTVDVMATRALASFSPAILNTEGIWYKTLHRNPLGRAFTKVFWRITAAFAEGHAGYLKNSNALKLRPHPPGYGIFWCNSGLGLASVPHFWKTFHEGQCTVHRTDPVSFHSGDVVELRNGTKIHTDHVLLCTGWTANLSAFDEKLRGQLGLPSPADMTEKWKNLDREGAETVNELLPMLTNPPKTAESPSHKRPWRLYRRLISPEQAAANDRSIFFPGQIHSVYTPLVAEVQALWGIAWMLGMIDTPPREDMDREIAVWNAWTAKRYGSMGKRHAYSIYDYLAYIDTLCRELGIKTNRKSNPVAEMFAPYKPSDYNGLIDEFLAAQAKQGKTKRVTGTLGSKKSGAAQTGSSTLLSAWTLFIGVLLATLYSAISAFIR</sequence>
<protein>
    <submittedName>
        <fullName evidence="5">Putative monooxygenase</fullName>
    </submittedName>
</protein>
<dbReference type="AlphaFoldDB" id="A0A177BXM9"/>
<dbReference type="SUPFAM" id="SSF51905">
    <property type="entry name" value="FAD/NAD(P)-binding domain"/>
    <property type="match status" value="2"/>
</dbReference>
<keyword evidence="6" id="KW-1185">Reference proteome</keyword>
<feature type="transmembrane region" description="Helical" evidence="4">
    <location>
        <begin position="581"/>
        <end position="603"/>
    </location>
</feature>
<keyword evidence="4" id="KW-0472">Membrane</keyword>
<keyword evidence="2" id="KW-0274">FAD</keyword>
<accession>A0A177BXM9</accession>
<dbReference type="Pfam" id="PF13738">
    <property type="entry name" value="Pyr_redox_3"/>
    <property type="match status" value="1"/>
</dbReference>